<feature type="repeat" description="Solcar" evidence="9">
    <location>
        <begin position="338"/>
        <end position="454"/>
    </location>
</feature>
<feature type="region of interest" description="Disordered" evidence="11">
    <location>
        <begin position="20"/>
        <end position="41"/>
    </location>
</feature>
<name>A0A4Q2E0I1_9AGAR</name>
<keyword evidence="3 10" id="KW-0813">Transport</keyword>
<evidence type="ECO:0008006" key="15">
    <source>
        <dbReference type="Google" id="ProtNLM"/>
    </source>
</evidence>
<gene>
    <name evidence="13" type="ORF">EST38_g1045</name>
</gene>
<evidence type="ECO:0000256" key="3">
    <source>
        <dbReference type="ARBA" id="ARBA00022448"/>
    </source>
</evidence>
<feature type="region of interest" description="Disordered" evidence="11">
    <location>
        <begin position="193"/>
        <end position="233"/>
    </location>
</feature>
<comment type="caution">
    <text evidence="13">The sequence shown here is derived from an EMBL/GenBank/DDBJ whole genome shotgun (WGS) entry which is preliminary data.</text>
</comment>
<evidence type="ECO:0000256" key="9">
    <source>
        <dbReference type="PROSITE-ProRule" id="PRU00282"/>
    </source>
</evidence>
<proteinExistence type="inferred from homology"/>
<evidence type="ECO:0000256" key="5">
    <source>
        <dbReference type="ARBA" id="ARBA00022737"/>
    </source>
</evidence>
<evidence type="ECO:0000256" key="6">
    <source>
        <dbReference type="ARBA" id="ARBA00022989"/>
    </source>
</evidence>
<dbReference type="SUPFAM" id="SSF103506">
    <property type="entry name" value="Mitochondrial carrier"/>
    <property type="match status" value="1"/>
</dbReference>
<dbReference type="Proteomes" id="UP000290288">
    <property type="component" value="Unassembled WGS sequence"/>
</dbReference>
<protein>
    <recommendedName>
        <fullName evidence="15">Mitochondrial carrier</fullName>
    </recommendedName>
</protein>
<reference evidence="13 14" key="1">
    <citation type="submission" date="2019-01" db="EMBL/GenBank/DDBJ databases">
        <title>Draft genome sequence of Psathyrella aberdarensis IHI B618.</title>
        <authorList>
            <person name="Buettner E."/>
            <person name="Kellner H."/>
        </authorList>
    </citation>
    <scope>NUCLEOTIDE SEQUENCE [LARGE SCALE GENOMIC DNA]</scope>
    <source>
        <strain evidence="13 14">IHI B618</strain>
    </source>
</reference>
<dbReference type="InterPro" id="IPR002067">
    <property type="entry name" value="MCP"/>
</dbReference>
<feature type="transmembrane region" description="Helical" evidence="12">
    <location>
        <begin position="151"/>
        <end position="175"/>
    </location>
</feature>
<dbReference type="InterPro" id="IPR018108">
    <property type="entry name" value="MCP_transmembrane"/>
</dbReference>
<dbReference type="InterPro" id="IPR023395">
    <property type="entry name" value="MCP_dom_sf"/>
</dbReference>
<dbReference type="Gene3D" id="1.50.40.10">
    <property type="entry name" value="Mitochondrial carrier domain"/>
    <property type="match status" value="2"/>
</dbReference>
<dbReference type="PROSITE" id="PS50920">
    <property type="entry name" value="SOLCAR"/>
    <property type="match status" value="3"/>
</dbReference>
<dbReference type="PRINTS" id="PR00926">
    <property type="entry name" value="MITOCARRIER"/>
</dbReference>
<evidence type="ECO:0000313" key="14">
    <source>
        <dbReference type="Proteomes" id="UP000290288"/>
    </source>
</evidence>
<evidence type="ECO:0000256" key="8">
    <source>
        <dbReference type="ARBA" id="ARBA00023136"/>
    </source>
</evidence>
<keyword evidence="5" id="KW-0677">Repeat</keyword>
<keyword evidence="7" id="KW-0496">Mitochondrion</keyword>
<evidence type="ECO:0000313" key="13">
    <source>
        <dbReference type="EMBL" id="RXW24825.1"/>
    </source>
</evidence>
<evidence type="ECO:0000256" key="12">
    <source>
        <dbReference type="SAM" id="Phobius"/>
    </source>
</evidence>
<evidence type="ECO:0000256" key="1">
    <source>
        <dbReference type="ARBA" id="ARBA00004225"/>
    </source>
</evidence>
<feature type="transmembrane region" description="Helical" evidence="12">
    <location>
        <begin position="109"/>
        <end position="131"/>
    </location>
</feature>
<keyword evidence="8 9" id="KW-0472">Membrane</keyword>
<evidence type="ECO:0000256" key="7">
    <source>
        <dbReference type="ARBA" id="ARBA00023128"/>
    </source>
</evidence>
<keyword evidence="4 9" id="KW-0812">Transmembrane</keyword>
<feature type="transmembrane region" description="Helical" evidence="12">
    <location>
        <begin position="426"/>
        <end position="448"/>
    </location>
</feature>
<keyword evidence="14" id="KW-1185">Reference proteome</keyword>
<dbReference type="OrthoDB" id="2139348at2759"/>
<feature type="region of interest" description="Disordered" evidence="11">
    <location>
        <begin position="374"/>
        <end position="398"/>
    </location>
</feature>
<sequence>MDQGSEVALHRQQELALSHPDFCGNAPSARGEDGPTIENNPFREAGKEIVFGSIAGMVSEVFEYPFDLAKVRLQAQLLNGSSGAPQFRGPVDCLMQTWKQEGVLGMYRGLAAPIAGSMAVTAAMFLSYSSFQNLLRHLPSNRNDPNASLSFTQLGIAAAGAGAVASFVLTPIELVKCRMQVQMMNFPLKQASKTPCVPGRIPHRSPPPSSLASWPSSSSSSSSSAPRSPPNRVHMHNSAVAASVKSVSASASAAAGAGAVASPPGALTLIRSIVETHGVRGLWLGHTGTMFRETGGCAAWFITKEYVTRALVERRLGRPYPTSTSNSSSSSHSKDVLPLVWESAVSGAIAGAAGALILYPADTVKSAIQTAEEMKRSASRSPSIPHTDPPPAGAGTVRRRRVGIGTGGGFWKTFGQMYRIHGIKGLYAGCGMTVARAIPSSGIIFVVYDGLNNWFA</sequence>
<feature type="compositionally biased region" description="Low complexity" evidence="11">
    <location>
        <begin position="210"/>
        <end position="226"/>
    </location>
</feature>
<dbReference type="Pfam" id="PF00153">
    <property type="entry name" value="Mito_carr"/>
    <property type="match status" value="4"/>
</dbReference>
<evidence type="ECO:0000256" key="11">
    <source>
        <dbReference type="SAM" id="MobiDB-lite"/>
    </source>
</evidence>
<organism evidence="13 14">
    <name type="scientific">Candolleomyces aberdarensis</name>
    <dbReference type="NCBI Taxonomy" id="2316362"/>
    <lineage>
        <taxon>Eukaryota</taxon>
        <taxon>Fungi</taxon>
        <taxon>Dikarya</taxon>
        <taxon>Basidiomycota</taxon>
        <taxon>Agaricomycotina</taxon>
        <taxon>Agaricomycetes</taxon>
        <taxon>Agaricomycetidae</taxon>
        <taxon>Agaricales</taxon>
        <taxon>Agaricineae</taxon>
        <taxon>Psathyrellaceae</taxon>
        <taxon>Candolleomyces</taxon>
    </lineage>
</organism>
<dbReference type="AlphaFoldDB" id="A0A4Q2E0I1"/>
<feature type="repeat" description="Solcar" evidence="9">
    <location>
        <begin position="149"/>
        <end position="310"/>
    </location>
</feature>
<dbReference type="PANTHER" id="PTHR45624:SF31">
    <property type="entry name" value="MITOCHONDRIAL ORNITHINE TRANSPORTER 1"/>
    <property type="match status" value="1"/>
</dbReference>
<dbReference type="EMBL" id="SDEE01000013">
    <property type="protein sequence ID" value="RXW24825.1"/>
    <property type="molecule type" value="Genomic_DNA"/>
</dbReference>
<evidence type="ECO:0000256" key="4">
    <source>
        <dbReference type="ARBA" id="ARBA00022692"/>
    </source>
</evidence>
<comment type="similarity">
    <text evidence="2 10">Belongs to the mitochondrial carrier (TC 2.A.29) family.</text>
</comment>
<evidence type="ECO:0000256" key="10">
    <source>
        <dbReference type="RuleBase" id="RU000488"/>
    </source>
</evidence>
<keyword evidence="6 12" id="KW-1133">Transmembrane helix</keyword>
<dbReference type="GO" id="GO:0000064">
    <property type="term" value="F:L-ornithine transmembrane transporter activity"/>
    <property type="evidence" value="ECO:0007669"/>
    <property type="project" value="TreeGrafter"/>
</dbReference>
<evidence type="ECO:0000256" key="2">
    <source>
        <dbReference type="ARBA" id="ARBA00006375"/>
    </source>
</evidence>
<dbReference type="PANTHER" id="PTHR45624">
    <property type="entry name" value="MITOCHONDRIAL BASIC AMINO ACIDS TRANSPORTER-RELATED"/>
    <property type="match status" value="1"/>
</dbReference>
<feature type="repeat" description="Solcar" evidence="9">
    <location>
        <begin position="43"/>
        <end position="134"/>
    </location>
</feature>
<dbReference type="InterPro" id="IPR050567">
    <property type="entry name" value="Mitochondrial_Carrier"/>
</dbReference>
<dbReference type="STRING" id="2316362.A0A4Q2E0I1"/>
<comment type="subcellular location">
    <subcellularLocation>
        <location evidence="1">Mitochondrion membrane</location>
        <topology evidence="1">Multi-pass membrane protein</topology>
    </subcellularLocation>
</comment>
<dbReference type="GO" id="GO:1990575">
    <property type="term" value="P:mitochondrial L-ornithine transmembrane transport"/>
    <property type="evidence" value="ECO:0007669"/>
    <property type="project" value="TreeGrafter"/>
</dbReference>
<accession>A0A4Q2E0I1</accession>
<dbReference type="GO" id="GO:0031966">
    <property type="term" value="C:mitochondrial membrane"/>
    <property type="evidence" value="ECO:0007669"/>
    <property type="project" value="UniProtKB-SubCell"/>
</dbReference>